<organism evidence="1 2">
    <name type="scientific">Sphaerulina musiva (strain SO2202)</name>
    <name type="common">Poplar stem canker fungus</name>
    <name type="synonym">Septoria musiva</name>
    <dbReference type="NCBI Taxonomy" id="692275"/>
    <lineage>
        <taxon>Eukaryota</taxon>
        <taxon>Fungi</taxon>
        <taxon>Dikarya</taxon>
        <taxon>Ascomycota</taxon>
        <taxon>Pezizomycotina</taxon>
        <taxon>Dothideomycetes</taxon>
        <taxon>Dothideomycetidae</taxon>
        <taxon>Mycosphaerellales</taxon>
        <taxon>Mycosphaerellaceae</taxon>
        <taxon>Sphaerulina</taxon>
    </lineage>
</organism>
<reference evidence="1 2" key="1">
    <citation type="journal article" date="2012" name="PLoS Pathog.">
        <title>Diverse lifestyles and strategies of plant pathogenesis encoded in the genomes of eighteen Dothideomycetes fungi.</title>
        <authorList>
            <person name="Ohm R.A."/>
            <person name="Feau N."/>
            <person name="Henrissat B."/>
            <person name="Schoch C.L."/>
            <person name="Horwitz B.A."/>
            <person name="Barry K.W."/>
            <person name="Condon B.J."/>
            <person name="Copeland A.C."/>
            <person name="Dhillon B."/>
            <person name="Glaser F."/>
            <person name="Hesse C.N."/>
            <person name="Kosti I."/>
            <person name="LaButti K."/>
            <person name="Lindquist E.A."/>
            <person name="Lucas S."/>
            <person name="Salamov A.A."/>
            <person name="Bradshaw R.E."/>
            <person name="Ciuffetti L."/>
            <person name="Hamelin R.C."/>
            <person name="Kema G.H.J."/>
            <person name="Lawrence C."/>
            <person name="Scott J.A."/>
            <person name="Spatafora J.W."/>
            <person name="Turgeon B.G."/>
            <person name="de Wit P.J.G.M."/>
            <person name="Zhong S."/>
            <person name="Goodwin S.B."/>
            <person name="Grigoriev I.V."/>
        </authorList>
    </citation>
    <scope>NUCLEOTIDE SEQUENCE [LARGE SCALE GENOMIC DNA]</scope>
    <source>
        <strain evidence="1 2">SO2202</strain>
    </source>
</reference>
<name>M3DE43_SPHMS</name>
<dbReference type="Proteomes" id="UP000016931">
    <property type="component" value="Unassembled WGS sequence"/>
</dbReference>
<dbReference type="GeneID" id="27898264"/>
<protein>
    <submittedName>
        <fullName evidence="1">Uncharacterized protein</fullName>
    </submittedName>
</protein>
<dbReference type="HOGENOM" id="CLU_1469089_0_0_1"/>
<sequence length="184" mass="19794">MYHQDDFKTTARGFFTVLWNGAEVALIAASATKAIKTISKNIPMALREPYVSTGDGTLLSDLGDKVDAPTVVAPPPYGFDKRNFCLCCNDMNLTTGAYTTYNYGTRDLCDILSWTIGDDGTGQIAHCVNDQAYQKAQTFADGCHGQGADGSFCCPELVEGKEKDAPPCIIRFGNVTTTNGKLAI</sequence>
<accession>M3DE43</accession>
<dbReference type="EMBL" id="KB456261">
    <property type="protein sequence ID" value="EMF16030.1"/>
    <property type="molecule type" value="Genomic_DNA"/>
</dbReference>
<proteinExistence type="predicted"/>
<evidence type="ECO:0000313" key="1">
    <source>
        <dbReference type="EMBL" id="EMF16030.1"/>
    </source>
</evidence>
<dbReference type="RefSeq" id="XP_016764151.1">
    <property type="nucleotide sequence ID" value="XM_016901127.1"/>
</dbReference>
<keyword evidence="2" id="KW-1185">Reference proteome</keyword>
<evidence type="ECO:0000313" key="2">
    <source>
        <dbReference type="Proteomes" id="UP000016931"/>
    </source>
</evidence>
<dbReference type="AlphaFoldDB" id="M3DE43"/>
<gene>
    <name evidence="1" type="ORF">SEPMUDRAFT_115088</name>
</gene>